<evidence type="ECO:0000313" key="1">
    <source>
        <dbReference type="EMBL" id="MTW25783.1"/>
    </source>
</evidence>
<name>A0A6G2DWY8_STREE</name>
<reference evidence="1 2" key="1">
    <citation type="submission" date="2019-11" db="EMBL/GenBank/DDBJ databases">
        <title>Growth characteristics of pneumococcus vary with the chemical composition of the capsule and with environmental conditions.</title>
        <authorList>
            <person name="Tothpal A."/>
            <person name="Desobry K."/>
            <person name="Joshi S."/>
            <person name="Wyllie A.L."/>
            <person name="Weinberger D.M."/>
        </authorList>
    </citation>
    <scope>NUCLEOTIDE SEQUENCE [LARGE SCALE GENOMIC DNA]</scope>
    <source>
        <strain evidence="2">pnumococcus23A</strain>
    </source>
</reference>
<dbReference type="Proteomes" id="UP000490982">
    <property type="component" value="Unassembled WGS sequence"/>
</dbReference>
<accession>A0A6G2DWY8</accession>
<organism evidence="1 2">
    <name type="scientific">Streptococcus pneumoniae</name>
    <dbReference type="NCBI Taxonomy" id="1313"/>
    <lineage>
        <taxon>Bacteria</taxon>
        <taxon>Bacillati</taxon>
        <taxon>Bacillota</taxon>
        <taxon>Bacilli</taxon>
        <taxon>Lactobacillales</taxon>
        <taxon>Streptococcaceae</taxon>
        <taxon>Streptococcus</taxon>
    </lineage>
</organism>
<protein>
    <submittedName>
        <fullName evidence="1">Signal peptide protein, YSIRK family</fullName>
    </submittedName>
</protein>
<gene>
    <name evidence="1" type="ORF">GM537_13470</name>
</gene>
<feature type="non-terminal residue" evidence="1">
    <location>
        <position position="90"/>
    </location>
</feature>
<dbReference type="EMBL" id="WNHS01000636">
    <property type="protein sequence ID" value="MTW25783.1"/>
    <property type="molecule type" value="Genomic_DNA"/>
</dbReference>
<sequence length="90" mass="9838">YKVHQLGNETILGLPISNSVIKEVKPRIMQIGVAKDLIDTVKPRVDQNKVGDTNNLTFYLDNDGNGVYTEGVDELVQKIAIKDGAKGEKG</sequence>
<feature type="non-terminal residue" evidence="1">
    <location>
        <position position="1"/>
    </location>
</feature>
<dbReference type="AlphaFoldDB" id="A0A6G2DWY8"/>
<comment type="caution">
    <text evidence="1">The sequence shown here is derived from an EMBL/GenBank/DDBJ whole genome shotgun (WGS) entry which is preliminary data.</text>
</comment>
<proteinExistence type="predicted"/>
<evidence type="ECO:0000313" key="2">
    <source>
        <dbReference type="Proteomes" id="UP000490982"/>
    </source>
</evidence>